<gene>
    <name evidence="5" type="ORF">CLMAG_20690</name>
</gene>
<keyword evidence="3" id="KW-0408">Iron</keyword>
<dbReference type="SUPFAM" id="SSF47188">
    <property type="entry name" value="Hemerythrin-like"/>
    <property type="match status" value="1"/>
</dbReference>
<dbReference type="PANTHER" id="PTHR37164">
    <property type="entry name" value="BACTERIOHEMERYTHRIN"/>
    <property type="match status" value="1"/>
</dbReference>
<dbReference type="Gene3D" id="1.20.120.50">
    <property type="entry name" value="Hemerythrin-like"/>
    <property type="match status" value="1"/>
</dbReference>
<comment type="caution">
    <text evidence="5">The sequence shown here is derived from an EMBL/GenBank/DDBJ whole genome shotgun (WGS) entry which is preliminary data.</text>
</comment>
<keyword evidence="6" id="KW-1185">Reference proteome</keyword>
<dbReference type="InterPro" id="IPR012827">
    <property type="entry name" value="Hemerythrin_metal-bd"/>
</dbReference>
<dbReference type="OrthoDB" id="9797092at2"/>
<sequence>MFEMKDEYRLGLVSIDEQHTKLFELGDQAYKLLKDRYSIDKYDKIVEIIKELGAYAATHFKDEEEYMESIRYRKLFSQKVQHEEFIKAVEAVNFNKIDDNQDEYIMEILNFIAKWLTEHIIKEDLLITKNN</sequence>
<dbReference type="Proteomes" id="UP000076603">
    <property type="component" value="Unassembled WGS sequence"/>
</dbReference>
<evidence type="ECO:0000256" key="3">
    <source>
        <dbReference type="ARBA" id="ARBA00023004"/>
    </source>
</evidence>
<evidence type="ECO:0000259" key="4">
    <source>
        <dbReference type="Pfam" id="PF01814"/>
    </source>
</evidence>
<evidence type="ECO:0000256" key="2">
    <source>
        <dbReference type="ARBA" id="ARBA00022723"/>
    </source>
</evidence>
<accession>A0A162T597</accession>
<dbReference type="NCBIfam" id="TIGR02481">
    <property type="entry name" value="hemeryth_dom"/>
    <property type="match status" value="1"/>
</dbReference>
<dbReference type="NCBIfam" id="NF033749">
    <property type="entry name" value="bact_hemeryth"/>
    <property type="match status" value="1"/>
</dbReference>
<dbReference type="EMBL" id="LWAE01000002">
    <property type="protein sequence ID" value="KZL92260.1"/>
    <property type="molecule type" value="Genomic_DNA"/>
</dbReference>
<comment type="similarity">
    <text evidence="1">Belongs to the hemerythrin family.</text>
</comment>
<proteinExistence type="inferred from homology"/>
<dbReference type="AlphaFoldDB" id="A0A162T597"/>
<dbReference type="CDD" id="cd12107">
    <property type="entry name" value="Hemerythrin"/>
    <property type="match status" value="1"/>
</dbReference>
<protein>
    <submittedName>
        <fullName evidence="5">Bacteriohemerythrin</fullName>
    </submittedName>
</protein>
<keyword evidence="2" id="KW-0479">Metal-binding</keyword>
<evidence type="ECO:0000313" key="5">
    <source>
        <dbReference type="EMBL" id="KZL92260.1"/>
    </source>
</evidence>
<dbReference type="GO" id="GO:0046872">
    <property type="term" value="F:metal ion binding"/>
    <property type="evidence" value="ECO:0007669"/>
    <property type="project" value="UniProtKB-KW"/>
</dbReference>
<dbReference type="PANTHER" id="PTHR37164:SF1">
    <property type="entry name" value="BACTERIOHEMERYTHRIN"/>
    <property type="match status" value="1"/>
</dbReference>
<reference evidence="5 6" key="1">
    <citation type="submission" date="2016-04" db="EMBL/GenBank/DDBJ databases">
        <title>Genome sequence of Clostridium magnum DSM 2767.</title>
        <authorList>
            <person name="Poehlein A."/>
            <person name="Uhlig R."/>
            <person name="Fischer R."/>
            <person name="Bahl H."/>
            <person name="Daniel R."/>
        </authorList>
    </citation>
    <scope>NUCLEOTIDE SEQUENCE [LARGE SCALE GENOMIC DNA]</scope>
    <source>
        <strain evidence="5 6">DSM 2767</strain>
    </source>
</reference>
<dbReference type="STRING" id="1121326.CLMAG_20690"/>
<dbReference type="InterPro" id="IPR035938">
    <property type="entry name" value="Hemerythrin-like_sf"/>
</dbReference>
<feature type="domain" description="Hemerythrin-like" evidence="4">
    <location>
        <begin position="14"/>
        <end position="125"/>
    </location>
</feature>
<dbReference type="PATRIC" id="fig|1121326.3.peg.2059"/>
<dbReference type="RefSeq" id="WP_066621599.1">
    <property type="nucleotide sequence ID" value="NZ_FQXL01000004.1"/>
</dbReference>
<dbReference type="InterPro" id="IPR012312">
    <property type="entry name" value="Hemerythrin-like"/>
</dbReference>
<evidence type="ECO:0000256" key="1">
    <source>
        <dbReference type="ARBA" id="ARBA00010587"/>
    </source>
</evidence>
<dbReference type="Pfam" id="PF01814">
    <property type="entry name" value="Hemerythrin"/>
    <property type="match status" value="1"/>
</dbReference>
<dbReference type="InterPro" id="IPR050669">
    <property type="entry name" value="Hemerythrin"/>
</dbReference>
<organism evidence="5 6">
    <name type="scientific">Clostridium magnum DSM 2767</name>
    <dbReference type="NCBI Taxonomy" id="1121326"/>
    <lineage>
        <taxon>Bacteria</taxon>
        <taxon>Bacillati</taxon>
        <taxon>Bacillota</taxon>
        <taxon>Clostridia</taxon>
        <taxon>Eubacteriales</taxon>
        <taxon>Clostridiaceae</taxon>
        <taxon>Clostridium</taxon>
    </lineage>
</organism>
<name>A0A162T597_9CLOT</name>
<evidence type="ECO:0000313" key="6">
    <source>
        <dbReference type="Proteomes" id="UP000076603"/>
    </source>
</evidence>